<proteinExistence type="predicted"/>
<reference evidence="1" key="1">
    <citation type="submission" date="2020-02" db="EMBL/GenBank/DDBJ databases">
        <authorList>
            <person name="Meier V. D."/>
        </authorList>
    </citation>
    <scope>NUCLEOTIDE SEQUENCE</scope>
    <source>
        <strain evidence="1">AVDCRST_MAG05</strain>
    </source>
</reference>
<dbReference type="AlphaFoldDB" id="A0A6J4RDJ1"/>
<protein>
    <recommendedName>
        <fullName evidence="2">Sulfotransferase domain-containing protein</fullName>
    </recommendedName>
</protein>
<organism evidence="1">
    <name type="scientific">uncultured Rubrobacteraceae bacterium</name>
    <dbReference type="NCBI Taxonomy" id="349277"/>
    <lineage>
        <taxon>Bacteria</taxon>
        <taxon>Bacillati</taxon>
        <taxon>Actinomycetota</taxon>
        <taxon>Rubrobacteria</taxon>
        <taxon>Rubrobacterales</taxon>
        <taxon>Rubrobacteraceae</taxon>
        <taxon>environmental samples</taxon>
    </lineage>
</organism>
<sequence length="308" mass="34648">MGSVRRRVAEKIRQVRGSGGEPAWSAERNIVITGPGRSGTTLTCHLLNKLPNTVALSEPINPGKFADRLPDNEAVADGIQDFYREQRRMALNRGMVLSKHVGGVVPDNPKGMVDGVRKRVVEKGKIPVGKDLSPDFFLGVKQTGIFTAMLPTLVNRFACFAIVRNPLAIRASSMSIESDKKGRKDRTSARITYDPDLGERMERKKSEGADVIDKWLLRMHSSFERYEQSLPPENIIRYEDLCETGGRALQVIVPAAAELDEPLENKNKNPLYKRDKILRYGERMLQSEGAYWNFYTRESVQEIMDGLQ</sequence>
<gene>
    <name evidence="1" type="ORF">AVDCRST_MAG05-157</name>
</gene>
<dbReference type="SUPFAM" id="SSF52540">
    <property type="entry name" value="P-loop containing nucleoside triphosphate hydrolases"/>
    <property type="match status" value="1"/>
</dbReference>
<dbReference type="EMBL" id="CADCVM010000026">
    <property type="protein sequence ID" value="CAA9467057.1"/>
    <property type="molecule type" value="Genomic_DNA"/>
</dbReference>
<dbReference type="InterPro" id="IPR027417">
    <property type="entry name" value="P-loop_NTPase"/>
</dbReference>
<dbReference type="Gene3D" id="3.40.50.300">
    <property type="entry name" value="P-loop containing nucleotide triphosphate hydrolases"/>
    <property type="match status" value="1"/>
</dbReference>
<name>A0A6J4RDJ1_9ACTN</name>
<evidence type="ECO:0000313" key="1">
    <source>
        <dbReference type="EMBL" id="CAA9467057.1"/>
    </source>
</evidence>
<accession>A0A6J4RDJ1</accession>
<evidence type="ECO:0008006" key="2">
    <source>
        <dbReference type="Google" id="ProtNLM"/>
    </source>
</evidence>